<evidence type="ECO:0000313" key="3">
    <source>
        <dbReference type="EMBL" id="GEO08386.1"/>
    </source>
</evidence>
<dbReference type="OrthoDB" id="9787486at2"/>
<evidence type="ECO:0000256" key="2">
    <source>
        <dbReference type="ARBA" id="ARBA00023002"/>
    </source>
</evidence>
<evidence type="ECO:0000256" key="1">
    <source>
        <dbReference type="ARBA" id="ARBA00006484"/>
    </source>
</evidence>
<comment type="similarity">
    <text evidence="1">Belongs to the short-chain dehydrogenases/reductases (SDR) family.</text>
</comment>
<proteinExistence type="inferred from homology"/>
<sequence>MKIVVIGASGTIGKAVVQLLKEKGHEVVGASRSSEPSVDFTDSSSIDRFYETIGEVDAIVTAAGDAAFVALEKLDDAQIQLSLHSKLMGQINMVRKGLSKLRPNGAFVITGGILAYTPWPQTSMITMVNLGLEGFAKAAALDLTEGRRIVVVHPPWVAETATALGMDATPWPNAAKVAEAYLAAVEGNQNGVPVFVEGYDPTQAVQ</sequence>
<dbReference type="PANTHER" id="PTHR43477:SF1">
    <property type="entry name" value="DIHYDROANTICAPSIN 7-DEHYDROGENASE"/>
    <property type="match status" value="1"/>
</dbReference>
<dbReference type="RefSeq" id="WP_147202448.1">
    <property type="nucleotide sequence ID" value="NZ_BJYT01000002.1"/>
</dbReference>
<dbReference type="EMBL" id="BJYT01000002">
    <property type="protein sequence ID" value="GEO08386.1"/>
    <property type="molecule type" value="Genomic_DNA"/>
</dbReference>
<dbReference type="PANTHER" id="PTHR43477">
    <property type="entry name" value="DIHYDROANTICAPSIN 7-DEHYDROGENASE"/>
    <property type="match status" value="1"/>
</dbReference>
<dbReference type="SUPFAM" id="SSF51735">
    <property type="entry name" value="NAD(P)-binding Rossmann-fold domains"/>
    <property type="match status" value="1"/>
</dbReference>
<protein>
    <submittedName>
        <fullName evidence="3">Short chain dehydrogenase</fullName>
    </submittedName>
</protein>
<name>A0A512B8V0_9BACT</name>
<dbReference type="Pfam" id="PF00106">
    <property type="entry name" value="adh_short"/>
    <property type="match status" value="1"/>
</dbReference>
<dbReference type="AlphaFoldDB" id="A0A512B8V0"/>
<comment type="caution">
    <text evidence="3">The sequence shown here is derived from an EMBL/GenBank/DDBJ whole genome shotgun (WGS) entry which is preliminary data.</text>
</comment>
<keyword evidence="2" id="KW-0560">Oxidoreductase</keyword>
<dbReference type="Proteomes" id="UP000321513">
    <property type="component" value="Unassembled WGS sequence"/>
</dbReference>
<evidence type="ECO:0000313" key="4">
    <source>
        <dbReference type="Proteomes" id="UP000321513"/>
    </source>
</evidence>
<keyword evidence="4" id="KW-1185">Reference proteome</keyword>
<accession>A0A512B8V0</accession>
<reference evidence="3 4" key="1">
    <citation type="submission" date="2019-07" db="EMBL/GenBank/DDBJ databases">
        <title>Whole genome shotgun sequence of Segetibacter aerophilus NBRC 106135.</title>
        <authorList>
            <person name="Hosoyama A."/>
            <person name="Uohara A."/>
            <person name="Ohji S."/>
            <person name="Ichikawa N."/>
        </authorList>
    </citation>
    <scope>NUCLEOTIDE SEQUENCE [LARGE SCALE GENOMIC DNA]</scope>
    <source>
        <strain evidence="3 4">NBRC 106135</strain>
    </source>
</reference>
<dbReference type="CDD" id="cd11731">
    <property type="entry name" value="Lin1944_like_SDR_c"/>
    <property type="match status" value="1"/>
</dbReference>
<dbReference type="GO" id="GO:0016491">
    <property type="term" value="F:oxidoreductase activity"/>
    <property type="evidence" value="ECO:0007669"/>
    <property type="project" value="UniProtKB-KW"/>
</dbReference>
<dbReference type="Gene3D" id="3.40.50.720">
    <property type="entry name" value="NAD(P)-binding Rossmann-like Domain"/>
    <property type="match status" value="1"/>
</dbReference>
<gene>
    <name evidence="3" type="ORF">SAE01_08820</name>
</gene>
<dbReference type="InterPro" id="IPR036291">
    <property type="entry name" value="NAD(P)-bd_dom_sf"/>
</dbReference>
<dbReference type="InterPro" id="IPR051122">
    <property type="entry name" value="SDR_DHRS6-like"/>
</dbReference>
<dbReference type="InterPro" id="IPR002347">
    <property type="entry name" value="SDR_fam"/>
</dbReference>
<organism evidence="3 4">
    <name type="scientific">Segetibacter aerophilus</name>
    <dbReference type="NCBI Taxonomy" id="670293"/>
    <lineage>
        <taxon>Bacteria</taxon>
        <taxon>Pseudomonadati</taxon>
        <taxon>Bacteroidota</taxon>
        <taxon>Chitinophagia</taxon>
        <taxon>Chitinophagales</taxon>
        <taxon>Chitinophagaceae</taxon>
        <taxon>Segetibacter</taxon>
    </lineage>
</organism>
<dbReference type="NCBIfam" id="NF005754">
    <property type="entry name" value="PRK07578.1"/>
    <property type="match status" value="1"/>
</dbReference>